<dbReference type="Pfam" id="PF08448">
    <property type="entry name" value="PAS_4"/>
    <property type="match status" value="1"/>
</dbReference>
<dbReference type="InterPro" id="IPR036457">
    <property type="entry name" value="PPM-type-like_dom_sf"/>
</dbReference>
<dbReference type="Gene3D" id="3.60.40.10">
    <property type="entry name" value="PPM-type phosphatase domain"/>
    <property type="match status" value="1"/>
</dbReference>
<dbReference type="EMBL" id="JALDAX010000009">
    <property type="protein sequence ID" value="MCI3242654.1"/>
    <property type="molecule type" value="Genomic_DNA"/>
</dbReference>
<accession>A0ABS9XKQ0</accession>
<dbReference type="InterPro" id="IPR029016">
    <property type="entry name" value="GAF-like_dom_sf"/>
</dbReference>
<gene>
    <name evidence="4" type="ORF">MQN93_23300</name>
</gene>
<dbReference type="Gene3D" id="3.30.450.20">
    <property type="entry name" value="PAS domain"/>
    <property type="match status" value="2"/>
</dbReference>
<name>A0ABS9XKQ0_9ACTN</name>
<dbReference type="SUPFAM" id="SSF55781">
    <property type="entry name" value="GAF domain-like"/>
    <property type="match status" value="1"/>
</dbReference>
<proteinExistence type="predicted"/>
<dbReference type="Pfam" id="PF08447">
    <property type="entry name" value="PAS_3"/>
    <property type="match status" value="1"/>
</dbReference>
<feature type="domain" description="PAS" evidence="3">
    <location>
        <begin position="177"/>
        <end position="247"/>
    </location>
</feature>
<dbReference type="SMART" id="SM00331">
    <property type="entry name" value="PP2C_SIG"/>
    <property type="match status" value="1"/>
</dbReference>
<dbReference type="InterPro" id="IPR035965">
    <property type="entry name" value="PAS-like_dom_sf"/>
</dbReference>
<evidence type="ECO:0000259" key="3">
    <source>
        <dbReference type="PROSITE" id="PS50112"/>
    </source>
</evidence>
<dbReference type="SUPFAM" id="SSF81606">
    <property type="entry name" value="PP2C-like"/>
    <property type="match status" value="1"/>
</dbReference>
<dbReference type="SMART" id="SM00091">
    <property type="entry name" value="PAS"/>
    <property type="match status" value="2"/>
</dbReference>
<dbReference type="SUPFAM" id="SSF55785">
    <property type="entry name" value="PYP-like sensor domain (PAS domain)"/>
    <property type="match status" value="2"/>
</dbReference>
<dbReference type="CDD" id="cd00130">
    <property type="entry name" value="PAS"/>
    <property type="match status" value="2"/>
</dbReference>
<reference evidence="4" key="1">
    <citation type="submission" date="2022-03" db="EMBL/GenBank/DDBJ databases">
        <title>Streptomyces 7R015 and 7R016 isolated from Barleria lupulina in Thailand.</title>
        <authorList>
            <person name="Kanchanasin P."/>
            <person name="Phongsopitanun W."/>
            <person name="Tanasupawat S."/>
        </authorList>
    </citation>
    <scope>NUCLEOTIDE SEQUENCE</scope>
    <source>
        <strain evidence="4">7R016</strain>
    </source>
</reference>
<dbReference type="InterPro" id="IPR003018">
    <property type="entry name" value="GAF"/>
</dbReference>
<dbReference type="InterPro" id="IPR013655">
    <property type="entry name" value="PAS_fold_3"/>
</dbReference>
<dbReference type="Pfam" id="PF07228">
    <property type="entry name" value="SpoIIE"/>
    <property type="match status" value="1"/>
</dbReference>
<dbReference type="PANTHER" id="PTHR43156:SF2">
    <property type="entry name" value="STAGE II SPORULATION PROTEIN E"/>
    <property type="match status" value="1"/>
</dbReference>
<evidence type="ECO:0000256" key="2">
    <source>
        <dbReference type="SAM" id="MobiDB-lite"/>
    </source>
</evidence>
<dbReference type="InterPro" id="IPR001932">
    <property type="entry name" value="PPM-type_phosphatase-like_dom"/>
</dbReference>
<protein>
    <submittedName>
        <fullName evidence="4">SpoIIE family protein phosphatase</fullName>
    </submittedName>
</protein>
<dbReference type="PANTHER" id="PTHR43156">
    <property type="entry name" value="STAGE II SPORULATION PROTEIN E-RELATED"/>
    <property type="match status" value="1"/>
</dbReference>
<feature type="region of interest" description="Disordered" evidence="2">
    <location>
        <begin position="1"/>
        <end position="59"/>
    </location>
</feature>
<sequence length="727" mass="78630">MAAHSFQPDSPEPHPSEPDSVRPDRVPPESSRSDPGRVGYDPEGVQASPSVRSEPDARPTGLLDVLSVSAVVLDADGRIVFWTPQAEELFGYTAHEALGTYAARLFIHPEHVKAVVNLFTEVLQTGRSWAGAFPIRHKDGSSRLMEFRNMRLQDDLGDVYALGLAADHNLLQRVETDLALCERLINQSPIGLALLDPDLRYLLVNPALARIDGIPAEDHVGRTLREALPLPDIHTIESALRQVLTTGTPLLDQYHVGRPPADPEHEHAWSLSFYRLEDPGGRVLGAATSVVDVTERHRAAAEADRARRRLALIADASVRVGTTLEVEETARELAEITVPQLADVVAVDVLDSALACRRSRRPDDGPELFRSLALKAAHPTVALRAADPPGGLAAYDGDRLVTLCVHSGRPVLVRHVGDQDLPRIARDAEAGSLLARAGVHSYLAVPLIAHGEVLGALDLKRTRNPLPFDEDDVVLACELAGRAAVAIDNARWFQSVRNTALTLQRSLLPDHPPAHAGLELASRYQPAQATSEVGGDWYDVIPLSDDKTALVVGDVMGNGIDAAATMGRLRTATCAYADLDLPPSAVLQHLDKITCDLEHYIVTCLYAVYDPRTHRCQIANAGHMPPALAGPGHSPALLDLPTGAPLGVGGVPFEATTTRLDPGELLILYTDGLVETRHHSIDDRLSAMLGFLDEPLRPLEETCDLLLHGLRHPEDHDDVALLVARAV</sequence>
<feature type="compositionally biased region" description="Basic and acidic residues" evidence="2">
    <location>
        <begin position="11"/>
        <end position="35"/>
    </location>
</feature>
<keyword evidence="1" id="KW-0378">Hydrolase</keyword>
<dbReference type="InterPro" id="IPR000014">
    <property type="entry name" value="PAS"/>
</dbReference>
<dbReference type="Gene3D" id="3.30.450.40">
    <property type="match status" value="1"/>
</dbReference>
<dbReference type="PROSITE" id="PS50112">
    <property type="entry name" value="PAS"/>
    <property type="match status" value="2"/>
</dbReference>
<evidence type="ECO:0000313" key="4">
    <source>
        <dbReference type="EMBL" id="MCI3242654.1"/>
    </source>
</evidence>
<dbReference type="Pfam" id="PF01590">
    <property type="entry name" value="GAF"/>
    <property type="match status" value="1"/>
</dbReference>
<dbReference type="InterPro" id="IPR052016">
    <property type="entry name" value="Bact_Sigma-Reg"/>
</dbReference>
<evidence type="ECO:0000256" key="1">
    <source>
        <dbReference type="ARBA" id="ARBA00022801"/>
    </source>
</evidence>
<dbReference type="NCBIfam" id="TIGR00229">
    <property type="entry name" value="sensory_box"/>
    <property type="match status" value="2"/>
</dbReference>
<organism evidence="4 5">
    <name type="scientific">Streptomyces spinosisporus</name>
    <dbReference type="NCBI Taxonomy" id="2927582"/>
    <lineage>
        <taxon>Bacteria</taxon>
        <taxon>Bacillati</taxon>
        <taxon>Actinomycetota</taxon>
        <taxon>Actinomycetes</taxon>
        <taxon>Kitasatosporales</taxon>
        <taxon>Streptomycetaceae</taxon>
        <taxon>Streptomyces</taxon>
    </lineage>
</organism>
<evidence type="ECO:0000313" key="5">
    <source>
        <dbReference type="Proteomes" id="UP001165270"/>
    </source>
</evidence>
<dbReference type="RefSeq" id="WP_242711120.1">
    <property type="nucleotide sequence ID" value="NZ_JALDAX010000009.1"/>
</dbReference>
<dbReference type="InterPro" id="IPR013656">
    <property type="entry name" value="PAS_4"/>
</dbReference>
<dbReference type="SMART" id="SM00065">
    <property type="entry name" value="GAF"/>
    <property type="match status" value="1"/>
</dbReference>
<dbReference type="Proteomes" id="UP001165270">
    <property type="component" value="Unassembled WGS sequence"/>
</dbReference>
<comment type="caution">
    <text evidence="4">The sequence shown here is derived from an EMBL/GenBank/DDBJ whole genome shotgun (WGS) entry which is preliminary data.</text>
</comment>
<feature type="domain" description="PAS" evidence="3">
    <location>
        <begin position="62"/>
        <end position="126"/>
    </location>
</feature>
<keyword evidence="5" id="KW-1185">Reference proteome</keyword>